<sequence length="95" mass="11393">MVNSKKQPEKDCRRKSDKQNSINLIVTIASFVILLVFTYVLGNMNNRMSRIEDKQDKFINFYVECKEDINELRREYTENLNKLKDQILELFKKKS</sequence>
<dbReference type="Proteomes" id="UP000178943">
    <property type="component" value="Unassembled WGS sequence"/>
</dbReference>
<feature type="transmembrane region" description="Helical" evidence="2">
    <location>
        <begin position="21"/>
        <end position="41"/>
    </location>
</feature>
<comment type="caution">
    <text evidence="3">The sequence shown here is derived from an EMBL/GenBank/DDBJ whole genome shotgun (WGS) entry which is preliminary data.</text>
</comment>
<evidence type="ECO:0000313" key="3">
    <source>
        <dbReference type="EMBL" id="OGF58474.1"/>
    </source>
</evidence>
<proteinExistence type="predicted"/>
<protein>
    <submittedName>
        <fullName evidence="3">Uncharacterized protein</fullName>
    </submittedName>
</protein>
<evidence type="ECO:0000256" key="1">
    <source>
        <dbReference type="SAM" id="Coils"/>
    </source>
</evidence>
<name>A0A1F5V4X3_9BACT</name>
<evidence type="ECO:0000313" key="4">
    <source>
        <dbReference type="Proteomes" id="UP000178943"/>
    </source>
</evidence>
<organism evidence="3 4">
    <name type="scientific">Candidatus Fischerbacteria bacterium RBG_13_37_8</name>
    <dbReference type="NCBI Taxonomy" id="1817863"/>
    <lineage>
        <taxon>Bacteria</taxon>
        <taxon>Candidatus Fischeribacteriota</taxon>
    </lineage>
</organism>
<feature type="coiled-coil region" evidence="1">
    <location>
        <begin position="62"/>
        <end position="93"/>
    </location>
</feature>
<keyword evidence="1" id="KW-0175">Coiled coil</keyword>
<evidence type="ECO:0000256" key="2">
    <source>
        <dbReference type="SAM" id="Phobius"/>
    </source>
</evidence>
<keyword evidence="2" id="KW-0472">Membrane</keyword>
<dbReference type="AlphaFoldDB" id="A0A1F5V4X3"/>
<reference evidence="3 4" key="1">
    <citation type="journal article" date="2016" name="Nat. Commun.">
        <title>Thousands of microbial genomes shed light on interconnected biogeochemical processes in an aquifer system.</title>
        <authorList>
            <person name="Anantharaman K."/>
            <person name="Brown C.T."/>
            <person name="Hug L.A."/>
            <person name="Sharon I."/>
            <person name="Castelle C.J."/>
            <person name="Probst A.J."/>
            <person name="Thomas B.C."/>
            <person name="Singh A."/>
            <person name="Wilkins M.J."/>
            <person name="Karaoz U."/>
            <person name="Brodie E.L."/>
            <person name="Williams K.H."/>
            <person name="Hubbard S.S."/>
            <person name="Banfield J.F."/>
        </authorList>
    </citation>
    <scope>NUCLEOTIDE SEQUENCE [LARGE SCALE GENOMIC DNA]</scope>
</reference>
<dbReference type="EMBL" id="MFGW01000245">
    <property type="protein sequence ID" value="OGF58474.1"/>
    <property type="molecule type" value="Genomic_DNA"/>
</dbReference>
<keyword evidence="2" id="KW-0812">Transmembrane</keyword>
<gene>
    <name evidence="3" type="ORF">A2Y62_21170</name>
</gene>
<accession>A0A1F5V4X3</accession>
<keyword evidence="2" id="KW-1133">Transmembrane helix</keyword>